<dbReference type="OrthoDB" id="9762913at2"/>
<gene>
    <name evidence="3" type="ORF">FNH06_32640</name>
</gene>
<dbReference type="Pfam" id="PF00171">
    <property type="entry name" value="Aldedh"/>
    <property type="match status" value="2"/>
</dbReference>
<dbReference type="PANTHER" id="PTHR43353:SF5">
    <property type="entry name" value="SUCCINATE-SEMIALDEHYDE DEHYDROGENASE, MITOCHONDRIAL"/>
    <property type="match status" value="1"/>
</dbReference>
<dbReference type="InterPro" id="IPR016163">
    <property type="entry name" value="Ald_DH_C"/>
</dbReference>
<feature type="domain" description="Aldehyde dehydrogenase" evidence="2">
    <location>
        <begin position="260"/>
        <end position="388"/>
    </location>
</feature>
<keyword evidence="1" id="KW-0560">Oxidoreductase</keyword>
<evidence type="ECO:0000256" key="1">
    <source>
        <dbReference type="ARBA" id="ARBA00023002"/>
    </source>
</evidence>
<dbReference type="InterPro" id="IPR015590">
    <property type="entry name" value="Aldehyde_DH_dom"/>
</dbReference>
<name>A0A557ZYP7_9PSEU</name>
<sequence length="447" mass="48111">MSLFVKPGTEWESVYSRCWSVAPDAFGEGRLLNFWGGRRRLEGTPGELRSPIDGTVLTGPAPLAPIDVKRAVRASLNEHRTWSFASLPERKARVLAALDDFAEHGELLALLLVWETGRTWQAARSDVDGCVEGVRWYAEHMLEPCDPLRGPVGNLASWRHPMGVLMHAMLVQALTGNAAIANAPAEGGVNCLTLATSLAARHGVPVTLVSGGEAELSTSPMLGRTSYLDQHGVSCWGVWGFSDWPKLTPRVRASLGQDRQRFVVQRSLFDDFLAAYLPAVRDLRFGHPLAVADPADPLPELDFGPMVNDGRVQELHDIVDDALGQGAVLLHRGSLDEGRFVPDQDTAAYFAPIAILKAPATSPLHQAEPFGPVDSVVLVDTEAELLAAMHAGNGSPSFMCDEEPTAERLAAALRGPVHGPQRLDGQAAGVELPIQATAETHLGTPVR</sequence>
<dbReference type="InterPro" id="IPR016162">
    <property type="entry name" value="Ald_DH_N"/>
</dbReference>
<accession>A0A557ZYP7</accession>
<dbReference type="AlphaFoldDB" id="A0A557ZYP7"/>
<dbReference type="PANTHER" id="PTHR43353">
    <property type="entry name" value="SUCCINATE-SEMIALDEHYDE DEHYDROGENASE, MITOCHONDRIAL"/>
    <property type="match status" value="1"/>
</dbReference>
<proteinExistence type="predicted"/>
<reference evidence="3 4" key="1">
    <citation type="submission" date="2019-07" db="EMBL/GenBank/DDBJ databases">
        <title>New species of Amycolatopsis and Streptomyces.</title>
        <authorList>
            <person name="Duangmal K."/>
            <person name="Teo W.F.A."/>
            <person name="Lipun K."/>
        </authorList>
    </citation>
    <scope>NUCLEOTIDE SEQUENCE [LARGE SCALE GENOMIC DNA]</scope>
    <source>
        <strain evidence="3 4">JCM 30562</strain>
    </source>
</reference>
<dbReference type="Gene3D" id="3.40.309.10">
    <property type="entry name" value="Aldehyde Dehydrogenase, Chain A, domain 2"/>
    <property type="match status" value="1"/>
</dbReference>
<feature type="domain" description="Aldehyde dehydrogenase" evidence="2">
    <location>
        <begin position="47"/>
        <end position="209"/>
    </location>
</feature>
<dbReference type="InterPro" id="IPR050740">
    <property type="entry name" value="Aldehyde_DH_Superfamily"/>
</dbReference>
<evidence type="ECO:0000259" key="2">
    <source>
        <dbReference type="Pfam" id="PF00171"/>
    </source>
</evidence>
<keyword evidence="4" id="KW-1185">Reference proteome</keyword>
<comment type="caution">
    <text evidence="3">The sequence shown here is derived from an EMBL/GenBank/DDBJ whole genome shotgun (WGS) entry which is preliminary data.</text>
</comment>
<protein>
    <submittedName>
        <fullName evidence="3">Aldehyde dehydrogenase</fullName>
    </submittedName>
</protein>
<dbReference type="Proteomes" id="UP000318578">
    <property type="component" value="Unassembled WGS sequence"/>
</dbReference>
<organism evidence="3 4">
    <name type="scientific">Amycolatopsis acidiphila</name>
    <dbReference type="NCBI Taxonomy" id="715473"/>
    <lineage>
        <taxon>Bacteria</taxon>
        <taxon>Bacillati</taxon>
        <taxon>Actinomycetota</taxon>
        <taxon>Actinomycetes</taxon>
        <taxon>Pseudonocardiales</taxon>
        <taxon>Pseudonocardiaceae</taxon>
        <taxon>Amycolatopsis</taxon>
    </lineage>
</organism>
<dbReference type="GO" id="GO:0016620">
    <property type="term" value="F:oxidoreductase activity, acting on the aldehyde or oxo group of donors, NAD or NADP as acceptor"/>
    <property type="evidence" value="ECO:0007669"/>
    <property type="project" value="InterPro"/>
</dbReference>
<dbReference type="EMBL" id="VJZA01000086">
    <property type="protein sequence ID" value="TVT17136.1"/>
    <property type="molecule type" value="Genomic_DNA"/>
</dbReference>
<dbReference type="SUPFAM" id="SSF53720">
    <property type="entry name" value="ALDH-like"/>
    <property type="match status" value="1"/>
</dbReference>
<evidence type="ECO:0000313" key="4">
    <source>
        <dbReference type="Proteomes" id="UP000318578"/>
    </source>
</evidence>
<dbReference type="RefSeq" id="WP_144643766.1">
    <property type="nucleotide sequence ID" value="NZ_BNAX01000030.1"/>
</dbReference>
<dbReference type="Gene3D" id="3.40.605.10">
    <property type="entry name" value="Aldehyde Dehydrogenase, Chain A, domain 1"/>
    <property type="match status" value="1"/>
</dbReference>
<evidence type="ECO:0000313" key="3">
    <source>
        <dbReference type="EMBL" id="TVT17136.1"/>
    </source>
</evidence>
<dbReference type="InterPro" id="IPR016161">
    <property type="entry name" value="Ald_DH/histidinol_DH"/>
</dbReference>